<dbReference type="Gene3D" id="1.10.510.10">
    <property type="entry name" value="Transferase(Phosphotransferase) domain 1"/>
    <property type="match status" value="1"/>
</dbReference>
<organism evidence="2 3">
    <name type="scientific">Funneliformis geosporum</name>
    <dbReference type="NCBI Taxonomy" id="1117311"/>
    <lineage>
        <taxon>Eukaryota</taxon>
        <taxon>Fungi</taxon>
        <taxon>Fungi incertae sedis</taxon>
        <taxon>Mucoromycota</taxon>
        <taxon>Glomeromycotina</taxon>
        <taxon>Glomeromycetes</taxon>
        <taxon>Glomerales</taxon>
        <taxon>Glomeraceae</taxon>
        <taxon>Funneliformis</taxon>
    </lineage>
</organism>
<accession>A0A9W4T705</accession>
<evidence type="ECO:0000313" key="2">
    <source>
        <dbReference type="EMBL" id="CAI2196517.1"/>
    </source>
</evidence>
<evidence type="ECO:0000259" key="1">
    <source>
        <dbReference type="Pfam" id="PF07714"/>
    </source>
</evidence>
<dbReference type="Pfam" id="PF07714">
    <property type="entry name" value="PK_Tyr_Ser-Thr"/>
    <property type="match status" value="1"/>
</dbReference>
<feature type="non-terminal residue" evidence="2">
    <location>
        <position position="84"/>
    </location>
</feature>
<sequence>RLKLLMEKDILLHLMLEISSGQPPFAGLEHNYDLVMKIMNGVRPEIIPGTPLEYANLMVQCWDAHPFKRPTIDILRNKILQMNN</sequence>
<gene>
    <name evidence="2" type="ORF">FWILDA_LOCUS17620</name>
</gene>
<feature type="domain" description="Serine-threonine/tyrosine-protein kinase catalytic" evidence="1">
    <location>
        <begin position="14"/>
        <end position="78"/>
    </location>
</feature>
<dbReference type="AlphaFoldDB" id="A0A9W4T705"/>
<dbReference type="InterPro" id="IPR011009">
    <property type="entry name" value="Kinase-like_dom_sf"/>
</dbReference>
<feature type="non-terminal residue" evidence="2">
    <location>
        <position position="1"/>
    </location>
</feature>
<protein>
    <submittedName>
        <fullName evidence="2">8607_t:CDS:1</fullName>
    </submittedName>
</protein>
<dbReference type="InterPro" id="IPR001245">
    <property type="entry name" value="Ser-Thr/Tyr_kinase_cat_dom"/>
</dbReference>
<dbReference type="GO" id="GO:0004672">
    <property type="term" value="F:protein kinase activity"/>
    <property type="evidence" value="ECO:0007669"/>
    <property type="project" value="InterPro"/>
</dbReference>
<evidence type="ECO:0000313" key="3">
    <source>
        <dbReference type="Proteomes" id="UP001153678"/>
    </source>
</evidence>
<name>A0A9W4T705_9GLOM</name>
<reference evidence="2" key="1">
    <citation type="submission" date="2022-08" db="EMBL/GenBank/DDBJ databases">
        <authorList>
            <person name="Kallberg Y."/>
            <person name="Tangrot J."/>
            <person name="Rosling A."/>
        </authorList>
    </citation>
    <scope>NUCLEOTIDE SEQUENCE</scope>
    <source>
        <strain evidence="2">Wild A</strain>
    </source>
</reference>
<dbReference type="SUPFAM" id="SSF56112">
    <property type="entry name" value="Protein kinase-like (PK-like)"/>
    <property type="match status" value="1"/>
</dbReference>
<comment type="caution">
    <text evidence="2">The sequence shown here is derived from an EMBL/GenBank/DDBJ whole genome shotgun (WGS) entry which is preliminary data.</text>
</comment>
<dbReference type="Proteomes" id="UP001153678">
    <property type="component" value="Unassembled WGS sequence"/>
</dbReference>
<keyword evidence="3" id="KW-1185">Reference proteome</keyword>
<dbReference type="OrthoDB" id="4062651at2759"/>
<proteinExistence type="predicted"/>
<dbReference type="EMBL" id="CAMKVN010014394">
    <property type="protein sequence ID" value="CAI2196517.1"/>
    <property type="molecule type" value="Genomic_DNA"/>
</dbReference>